<dbReference type="GeneID" id="13405203"/>
<gene>
    <name evidence="1" type="ORF">AH2_00023</name>
</gene>
<keyword evidence="2" id="KW-1185">Reference proteome</keyword>
<dbReference type="Proteomes" id="UP000009012">
    <property type="component" value="Segment"/>
</dbReference>
<accession>I6NP84</accession>
<evidence type="ECO:0000313" key="2">
    <source>
        <dbReference type="Proteomes" id="UP000009012"/>
    </source>
</evidence>
<name>I6NP84_9CAUD</name>
<protein>
    <submittedName>
        <fullName evidence="1">Uncharacterized protein</fullName>
    </submittedName>
</protein>
<reference evidence="1 2" key="1">
    <citation type="journal article" date="2012" name="BMC Genomics">
        <title>Comparative analysis of two phenotypically-similar but genomically-distinct Burkholderia cenocepacia-specific bacteriophages.</title>
        <authorList>
            <person name="Lynch K.H."/>
            <person name="Stothard P."/>
            <person name="Dennis J.J."/>
        </authorList>
    </citation>
    <scope>NUCLEOTIDE SEQUENCE [LARGE SCALE GENOMIC DNA]</scope>
</reference>
<proteinExistence type="predicted"/>
<organism evidence="1 2">
    <name type="scientific">Burkholderia phage vB_BceS_AH2</name>
    <dbReference type="NCBI Taxonomy" id="1133022"/>
    <lineage>
        <taxon>Viruses</taxon>
        <taxon>Duplodnaviria</taxon>
        <taxon>Heunggongvirae</taxon>
        <taxon>Uroviricota</taxon>
        <taxon>Caudoviricetes</taxon>
        <taxon>Casjensviridae</taxon>
        <taxon>Ahduovirus</taxon>
        <taxon>Ahduovirus AH2</taxon>
        <taxon>Burkholderia virus AH2</taxon>
    </lineage>
</organism>
<dbReference type="EMBL" id="JN564907">
    <property type="protein sequence ID" value="AEY69533.1"/>
    <property type="molecule type" value="Genomic_DNA"/>
</dbReference>
<evidence type="ECO:0000313" key="1">
    <source>
        <dbReference type="EMBL" id="AEY69533.1"/>
    </source>
</evidence>
<sequence>MTMRPVYFPEVLHGRLVQGDDGRFRPNLMMRLTQRLRIGRFGVCPCCMVFSKTIERLPQDTQYADEDMNWFTGCADCQERNAEYWRERWDEYYSGLGV</sequence>
<dbReference type="RefSeq" id="YP_006561107.1">
    <property type="nucleotide sequence ID" value="NC_018283.1"/>
</dbReference>
<dbReference type="KEGG" id="vg:13405203"/>